<dbReference type="EMBL" id="UOGL01000055">
    <property type="protein sequence ID" value="VAX36435.1"/>
    <property type="molecule type" value="Genomic_DNA"/>
</dbReference>
<dbReference type="Pfam" id="PF01432">
    <property type="entry name" value="Peptidase_M3"/>
    <property type="match status" value="1"/>
</dbReference>
<keyword evidence="6" id="KW-0482">Metalloprotease</keyword>
<organism evidence="9">
    <name type="scientific">hydrothermal vent metagenome</name>
    <dbReference type="NCBI Taxonomy" id="652676"/>
    <lineage>
        <taxon>unclassified sequences</taxon>
        <taxon>metagenomes</taxon>
        <taxon>ecological metagenomes</taxon>
    </lineage>
</organism>
<protein>
    <submittedName>
        <fullName evidence="9">Oligoendopeptidase F</fullName>
        <ecNumber evidence="9">3.4.24.-</ecNumber>
    </submittedName>
</protein>
<dbReference type="PANTHER" id="PTHR34217">
    <property type="entry name" value="METAL-DEPENDENT CARBOXYPEPTIDASE"/>
    <property type="match status" value="1"/>
</dbReference>
<evidence type="ECO:0000256" key="4">
    <source>
        <dbReference type="ARBA" id="ARBA00022801"/>
    </source>
</evidence>
<reference evidence="9" key="1">
    <citation type="submission" date="2018-06" db="EMBL/GenBank/DDBJ databases">
        <authorList>
            <person name="Zhirakovskaya E."/>
        </authorList>
    </citation>
    <scope>NUCLEOTIDE SEQUENCE</scope>
</reference>
<keyword evidence="2" id="KW-0645">Protease</keyword>
<dbReference type="InterPro" id="IPR001333">
    <property type="entry name" value="Peptidase_M32_Taq"/>
</dbReference>
<sequence>MTTNKYPQTWELDSLLPHPETDEFQTVLNQYRTDLTALADSSDNLPAVTNTPEAISHWNRFIADYTKVQRRAVDLNALTGCYASGDAMNKLYQQLESLLVSLDPLREKISTNIEFQLQSASEDDLTKMLTADESLNEIAFFFQQRRLSASFRLPKEQELLFADLAVDGLHAWGRLYDRLSGMLRIAVMEKGEVVEKSVGQVQFDSEQRAVRENNFYAADKAWSTLSETAADAINHIAGTRLTKYRSLGLKDHLEMPLMKNRMTRETLNSMWGAVTERKPMLQKYLQKKAEILGLEKLSWYDIDAPLPLQGDAGSGEISYDDASDLIIKTFTQFSPDFGDFAKMAIEKGWIEAENRDGKRQGGFCTGFPTSGETRIFMTFTNSTDSMSTLAHELGHSYHSWVLRERPYVLQGYPMNLAETASTFAEAVLGKERLNSAKTPSKELAILDNMLGDSIAFLMNIHARFIFEDQFHQERAAGDVSAERLSELMCNAQKEAYCNSFDDAGWNPNFWISKLHFYITGYPFYNFPYTFGYLLSLGVYALSEEIGDDFPQQYRNLLIATGCQQTEDAVQSTFGYDLREGTFWNKSLDIVEQRVQRFLELAEKVS</sequence>
<dbReference type="GO" id="GO:0004222">
    <property type="term" value="F:metalloendopeptidase activity"/>
    <property type="evidence" value="ECO:0007669"/>
    <property type="project" value="InterPro"/>
</dbReference>
<dbReference type="Gene3D" id="1.10.1370.20">
    <property type="entry name" value="Oligoendopeptidase f, C-terminal domain"/>
    <property type="match status" value="1"/>
</dbReference>
<evidence type="ECO:0000313" key="9">
    <source>
        <dbReference type="EMBL" id="VAX36435.1"/>
    </source>
</evidence>
<dbReference type="GO" id="GO:0006508">
    <property type="term" value="P:proteolysis"/>
    <property type="evidence" value="ECO:0007669"/>
    <property type="project" value="UniProtKB-KW"/>
</dbReference>
<keyword evidence="3" id="KW-0479">Metal-binding</keyword>
<gene>
    <name evidence="9" type="ORF">MNBD_PLANCTO02-476</name>
</gene>
<dbReference type="InterPro" id="IPR034006">
    <property type="entry name" value="M3B_PepF_2"/>
</dbReference>
<keyword evidence="5" id="KW-0862">Zinc</keyword>
<comment type="cofactor">
    <cofactor evidence="1">
        <name>Zn(2+)</name>
        <dbReference type="ChEBI" id="CHEBI:29105"/>
    </cofactor>
</comment>
<dbReference type="Pfam" id="PF08439">
    <property type="entry name" value="Peptidase_M3_N"/>
    <property type="match status" value="1"/>
</dbReference>
<dbReference type="GO" id="GO:0046872">
    <property type="term" value="F:metal ion binding"/>
    <property type="evidence" value="ECO:0007669"/>
    <property type="project" value="UniProtKB-KW"/>
</dbReference>
<dbReference type="InterPro" id="IPR013647">
    <property type="entry name" value="OligopepF_N_dom"/>
</dbReference>
<evidence type="ECO:0000256" key="1">
    <source>
        <dbReference type="ARBA" id="ARBA00001947"/>
    </source>
</evidence>
<dbReference type="AlphaFoldDB" id="A0A3B1DWC8"/>
<dbReference type="Gene3D" id="1.20.140.70">
    <property type="entry name" value="Oligopeptidase f, N-terminal domain"/>
    <property type="match status" value="1"/>
</dbReference>
<proteinExistence type="predicted"/>
<evidence type="ECO:0000259" key="7">
    <source>
        <dbReference type="Pfam" id="PF01432"/>
    </source>
</evidence>
<dbReference type="CDD" id="cd09607">
    <property type="entry name" value="M3B_PepF"/>
    <property type="match status" value="1"/>
</dbReference>
<feature type="domain" description="Oligopeptidase F N-terminal" evidence="8">
    <location>
        <begin position="117"/>
        <end position="181"/>
    </location>
</feature>
<dbReference type="InterPro" id="IPR042088">
    <property type="entry name" value="OligoPept_F_C"/>
</dbReference>
<dbReference type="InterPro" id="IPR001567">
    <property type="entry name" value="Pept_M3A_M3B_dom"/>
</dbReference>
<dbReference type="GO" id="GO:0004181">
    <property type="term" value="F:metallocarboxypeptidase activity"/>
    <property type="evidence" value="ECO:0007669"/>
    <property type="project" value="InterPro"/>
</dbReference>
<evidence type="ECO:0000256" key="5">
    <source>
        <dbReference type="ARBA" id="ARBA00022833"/>
    </source>
</evidence>
<feature type="domain" description="Peptidase M3A/M3B catalytic" evidence="7">
    <location>
        <begin position="204"/>
        <end position="587"/>
    </location>
</feature>
<evidence type="ECO:0000256" key="2">
    <source>
        <dbReference type="ARBA" id="ARBA00022670"/>
    </source>
</evidence>
<evidence type="ECO:0000256" key="6">
    <source>
        <dbReference type="ARBA" id="ARBA00023049"/>
    </source>
</evidence>
<dbReference type="EC" id="3.4.24.-" evidence="9"/>
<keyword evidence="4 9" id="KW-0378">Hydrolase</keyword>
<dbReference type="PANTHER" id="PTHR34217:SF1">
    <property type="entry name" value="CARBOXYPEPTIDASE 1"/>
    <property type="match status" value="1"/>
</dbReference>
<name>A0A3B1DWC8_9ZZZZ</name>
<evidence type="ECO:0000256" key="3">
    <source>
        <dbReference type="ARBA" id="ARBA00022723"/>
    </source>
</evidence>
<evidence type="ECO:0000259" key="8">
    <source>
        <dbReference type="Pfam" id="PF08439"/>
    </source>
</evidence>
<accession>A0A3B1DWC8</accession>
<dbReference type="SUPFAM" id="SSF55486">
    <property type="entry name" value="Metalloproteases ('zincins'), catalytic domain"/>
    <property type="match status" value="1"/>
</dbReference>